<reference evidence="2" key="1">
    <citation type="submission" date="2022-03" db="EMBL/GenBank/DDBJ databases">
        <authorList>
            <person name="Alioto T."/>
            <person name="Alioto T."/>
            <person name="Gomez Garrido J."/>
        </authorList>
    </citation>
    <scope>NUCLEOTIDE SEQUENCE</scope>
</reference>
<sequence length="122" mass="13497">MAQQKGKKIPERADKSGFFTARSAPNRAQGQHDVDQDGGGDDTLPLQNSPDPGNLPFTQEILRACLDKIGRTEGPEVMGLTSPQTTWTYNFAAASKTRLEEGEKITRVPPAYRQIWVLQIQD</sequence>
<evidence type="ECO:0000313" key="2">
    <source>
        <dbReference type="EMBL" id="CAH2303341.1"/>
    </source>
</evidence>
<dbReference type="AlphaFoldDB" id="A0AAD1WGL1"/>
<dbReference type="EMBL" id="OW240917">
    <property type="protein sequence ID" value="CAH2303341.1"/>
    <property type="molecule type" value="Genomic_DNA"/>
</dbReference>
<evidence type="ECO:0000313" key="3">
    <source>
        <dbReference type="Proteomes" id="UP001295444"/>
    </source>
</evidence>
<keyword evidence="3" id="KW-1185">Reference proteome</keyword>
<evidence type="ECO:0000256" key="1">
    <source>
        <dbReference type="SAM" id="MobiDB-lite"/>
    </source>
</evidence>
<gene>
    <name evidence="2" type="ORF">PECUL_23A048039</name>
</gene>
<organism evidence="2 3">
    <name type="scientific">Pelobates cultripes</name>
    <name type="common">Western spadefoot toad</name>
    <dbReference type="NCBI Taxonomy" id="61616"/>
    <lineage>
        <taxon>Eukaryota</taxon>
        <taxon>Metazoa</taxon>
        <taxon>Chordata</taxon>
        <taxon>Craniata</taxon>
        <taxon>Vertebrata</taxon>
        <taxon>Euteleostomi</taxon>
        <taxon>Amphibia</taxon>
        <taxon>Batrachia</taxon>
        <taxon>Anura</taxon>
        <taxon>Pelobatoidea</taxon>
        <taxon>Pelobatidae</taxon>
        <taxon>Pelobates</taxon>
    </lineage>
</organism>
<name>A0AAD1WGL1_PELCU</name>
<protein>
    <submittedName>
        <fullName evidence="2">Uncharacterized protein</fullName>
    </submittedName>
</protein>
<proteinExistence type="predicted"/>
<accession>A0AAD1WGL1</accession>
<feature type="region of interest" description="Disordered" evidence="1">
    <location>
        <begin position="1"/>
        <end position="56"/>
    </location>
</feature>
<dbReference type="Proteomes" id="UP001295444">
    <property type="component" value="Chromosome 06"/>
</dbReference>